<dbReference type="AlphaFoldDB" id="A0A0G4EEE6"/>
<protein>
    <submittedName>
        <fullName evidence="1">Uncharacterized protein</fullName>
    </submittedName>
</protein>
<organism evidence="1 2">
    <name type="scientific">Vitrella brassicaformis (strain CCMP3155)</name>
    <dbReference type="NCBI Taxonomy" id="1169540"/>
    <lineage>
        <taxon>Eukaryota</taxon>
        <taxon>Sar</taxon>
        <taxon>Alveolata</taxon>
        <taxon>Colpodellida</taxon>
        <taxon>Vitrellaceae</taxon>
        <taxon>Vitrella</taxon>
    </lineage>
</organism>
<accession>A0A0G4EEE6</accession>
<sequence length="254" mass="27929">ASFELSLFYADDFPARPSRFIKTAIQEAAKQARYVTYTISQHDLTHPVDSPSQTAIDIVKSLSFDKAHIVTVKNARGFVPLPGTPSPAPAIIEHLQQFPAAKELQICSGLGGATGRLLAQKMSREVGTVLFDQDESREDRRFILEALGEGREGRTVRVGHWKGIRSVSLTAGPLKVSDELEPLAAAELVRDSLATLLNAGVRGLRRVVVLLPMLHDLDGAIRQLLPDKLKIGDFTIITDPRRTRWTVVEAHRIG</sequence>
<feature type="non-terminal residue" evidence="1">
    <location>
        <position position="1"/>
    </location>
</feature>
<dbReference type="EMBL" id="CDMY01000217">
    <property type="protein sequence ID" value="CEL94368.1"/>
    <property type="molecule type" value="Genomic_DNA"/>
</dbReference>
<dbReference type="InParanoid" id="A0A0G4EEE6"/>
<reference evidence="1 2" key="1">
    <citation type="submission" date="2014-11" db="EMBL/GenBank/DDBJ databases">
        <authorList>
            <person name="Zhu J."/>
            <person name="Qi W."/>
            <person name="Song R."/>
        </authorList>
    </citation>
    <scope>NUCLEOTIDE SEQUENCE [LARGE SCALE GENOMIC DNA]</scope>
</reference>
<keyword evidence="2" id="KW-1185">Reference proteome</keyword>
<dbReference type="Proteomes" id="UP000041254">
    <property type="component" value="Unassembled WGS sequence"/>
</dbReference>
<gene>
    <name evidence="1" type="ORF">Vbra_2034</name>
</gene>
<evidence type="ECO:0000313" key="2">
    <source>
        <dbReference type="Proteomes" id="UP000041254"/>
    </source>
</evidence>
<evidence type="ECO:0000313" key="1">
    <source>
        <dbReference type="EMBL" id="CEL94368.1"/>
    </source>
</evidence>
<name>A0A0G4EEE6_VITBC</name>
<proteinExistence type="predicted"/>
<dbReference type="VEuPathDB" id="CryptoDB:Vbra_2034"/>